<dbReference type="Pfam" id="PF00927">
    <property type="entry name" value="Transglut_C"/>
    <property type="match status" value="1"/>
</dbReference>
<accession>A0ABP1RXY9</accession>
<sequence length="779" mass="87980">MVDSYRYYFNDLVNRLRGTYNDGRREDRRREAEITGSVDGDPDSVDAATGRATSRANGNGESRTTATISPLKIGGVTFYPKENGKNHRTSKFQLVERGTPILRRGQNFYIALLYAPGQTRKFDKDTDQIKLIFSFGPHPSPMNGTEQILKVEKVLNADEARWSARITRVDKNAMTLEVHTSADSCVGIWKCKVETMLQKTPTGEEQLTEKFTCPDDIYLLFNPWDSSDVTCMKERELLNEWVLEDTGKIWVGPHTSTRGRHWVFGQFDDSVLPLVMILLEKSGIAFPSRGNPILVSRALSKIVNSNDDNGLLMGRWDGEYGDGTAPSAWTGSVPIIEQYFQSMQPVQYGQCWVFAGVLCTLCRAIGIPCRVVTNLVSAHDANGTLTIDRYFDETNNEIDYDPHNPRGSKDSIWNFHVWNDVWFARPDLPKGYGGWQAIDATPQETSEGVFQCGPAPLEAVRKGRVGYSYDVGFVLAEVNADLVRWLKDKSKEFGFSRMEANKYHVGRQILTKKPNVFDSEGDSDRLDIIEEYKPKEGSRTERLQLVNAVRGSNRPCAPHFLEMDPKEEDVEFDLIELEEIPVGDPVPLVVTITNKSSEPRTVQADLSVESMYYTGVRANIVKKASGKFKVQPNAKEELKMTVQPNDYMDKLVEYGIMKLFVICVVDETHQAWSDEDDFQVVKPPMKIEVTPGVKAGKPAYVTFSFKNPIERRLTNCVINFEGPFLSRFSSIKYKDVEIEEELRYTHRFIPKSTGSQRLVATFSSKELIDIVGSSVIEVN</sequence>
<comment type="caution">
    <text evidence="4">The sequence shown here is derived from an EMBL/GenBank/DDBJ whole genome shotgun (WGS) entry which is preliminary data.</text>
</comment>
<dbReference type="Gene3D" id="3.90.260.10">
    <property type="entry name" value="Transglutaminase-like"/>
    <property type="match status" value="1"/>
</dbReference>
<dbReference type="InterPro" id="IPR036238">
    <property type="entry name" value="Transglutaminase_C_sf"/>
</dbReference>
<name>A0ABP1RXY9_9HEXA</name>
<dbReference type="PIRSF" id="PIRSF000459">
    <property type="entry name" value="TGM_EBP42"/>
    <property type="match status" value="1"/>
</dbReference>
<protein>
    <recommendedName>
        <fullName evidence="3">Transglutaminase-like domain-containing protein</fullName>
    </recommendedName>
</protein>
<evidence type="ECO:0000313" key="4">
    <source>
        <dbReference type="EMBL" id="CAL8138210.1"/>
    </source>
</evidence>
<evidence type="ECO:0000259" key="3">
    <source>
        <dbReference type="SMART" id="SM00460"/>
    </source>
</evidence>
<dbReference type="SMART" id="SM00460">
    <property type="entry name" value="TGc"/>
    <property type="match status" value="1"/>
</dbReference>
<dbReference type="InterPro" id="IPR023608">
    <property type="entry name" value="Transglutaminase_animal"/>
</dbReference>
<evidence type="ECO:0000256" key="1">
    <source>
        <dbReference type="ARBA" id="ARBA00005968"/>
    </source>
</evidence>
<dbReference type="SUPFAM" id="SSF54001">
    <property type="entry name" value="Cysteine proteinases"/>
    <property type="match status" value="1"/>
</dbReference>
<dbReference type="Pfam" id="PF01841">
    <property type="entry name" value="Transglut_core"/>
    <property type="match status" value="1"/>
</dbReference>
<dbReference type="SUPFAM" id="SSF49309">
    <property type="entry name" value="Transglutaminase, two C-terminal domains"/>
    <property type="match status" value="2"/>
</dbReference>
<dbReference type="Gene3D" id="2.60.40.10">
    <property type="entry name" value="Immunoglobulins"/>
    <property type="match status" value="3"/>
</dbReference>
<comment type="similarity">
    <text evidence="1">Belongs to the transglutaminase superfamily. Transglutaminase family.</text>
</comment>
<gene>
    <name evidence="4" type="ORF">ODALV1_LOCUS27265</name>
</gene>
<reference evidence="4 5" key="1">
    <citation type="submission" date="2024-08" db="EMBL/GenBank/DDBJ databases">
        <authorList>
            <person name="Cucini C."/>
            <person name="Frati F."/>
        </authorList>
    </citation>
    <scope>NUCLEOTIDE SEQUENCE [LARGE SCALE GENOMIC DNA]</scope>
</reference>
<keyword evidence="5" id="KW-1185">Reference proteome</keyword>
<dbReference type="PANTHER" id="PTHR11590">
    <property type="entry name" value="PROTEIN-GLUTAMINE GAMMA-GLUTAMYLTRANSFERASE"/>
    <property type="match status" value="1"/>
</dbReference>
<feature type="region of interest" description="Disordered" evidence="2">
    <location>
        <begin position="24"/>
        <end position="66"/>
    </location>
</feature>
<dbReference type="Proteomes" id="UP001642540">
    <property type="component" value="Unassembled WGS sequence"/>
</dbReference>
<dbReference type="EMBL" id="CAXLJM020000122">
    <property type="protein sequence ID" value="CAL8138210.1"/>
    <property type="molecule type" value="Genomic_DNA"/>
</dbReference>
<dbReference type="InterPro" id="IPR001102">
    <property type="entry name" value="Transglutaminase_N"/>
</dbReference>
<feature type="compositionally biased region" description="Basic and acidic residues" evidence="2">
    <location>
        <begin position="24"/>
        <end position="33"/>
    </location>
</feature>
<dbReference type="InterPro" id="IPR008958">
    <property type="entry name" value="Transglutaminase_C"/>
</dbReference>
<dbReference type="SUPFAM" id="SSF81296">
    <property type="entry name" value="E set domains"/>
    <property type="match status" value="1"/>
</dbReference>
<organism evidence="4 5">
    <name type="scientific">Orchesella dallaii</name>
    <dbReference type="NCBI Taxonomy" id="48710"/>
    <lineage>
        <taxon>Eukaryota</taxon>
        <taxon>Metazoa</taxon>
        <taxon>Ecdysozoa</taxon>
        <taxon>Arthropoda</taxon>
        <taxon>Hexapoda</taxon>
        <taxon>Collembola</taxon>
        <taxon>Entomobryomorpha</taxon>
        <taxon>Entomobryoidea</taxon>
        <taxon>Orchesellidae</taxon>
        <taxon>Orchesellinae</taxon>
        <taxon>Orchesella</taxon>
    </lineage>
</organism>
<dbReference type="InterPro" id="IPR038765">
    <property type="entry name" value="Papain-like_cys_pep_sf"/>
</dbReference>
<dbReference type="InterPro" id="IPR013783">
    <property type="entry name" value="Ig-like_fold"/>
</dbReference>
<proteinExistence type="inferred from homology"/>
<dbReference type="InterPro" id="IPR002931">
    <property type="entry name" value="Transglutaminase-like"/>
</dbReference>
<dbReference type="Pfam" id="PF00868">
    <property type="entry name" value="Transglut_N"/>
    <property type="match status" value="1"/>
</dbReference>
<dbReference type="InterPro" id="IPR050779">
    <property type="entry name" value="Transglutaminase"/>
</dbReference>
<dbReference type="InterPro" id="IPR014756">
    <property type="entry name" value="Ig_E-set"/>
</dbReference>
<dbReference type="PANTHER" id="PTHR11590:SF40">
    <property type="entry name" value="HEMOCYTE PROTEIN-GLUTAMINE GAMMA-GLUTAMYLTRANSFERASE-LIKE PROTEIN"/>
    <property type="match status" value="1"/>
</dbReference>
<evidence type="ECO:0000313" key="5">
    <source>
        <dbReference type="Proteomes" id="UP001642540"/>
    </source>
</evidence>
<feature type="compositionally biased region" description="Polar residues" evidence="2">
    <location>
        <begin position="51"/>
        <end position="66"/>
    </location>
</feature>
<evidence type="ECO:0000256" key="2">
    <source>
        <dbReference type="SAM" id="MobiDB-lite"/>
    </source>
</evidence>
<feature type="domain" description="Transglutaminase-like" evidence="3">
    <location>
        <begin position="343"/>
        <end position="442"/>
    </location>
</feature>
<dbReference type="InterPro" id="IPR036985">
    <property type="entry name" value="Transglutaminase-like_sf"/>
</dbReference>